<dbReference type="Proteomes" id="UP000018872">
    <property type="component" value="Unassembled WGS sequence"/>
</dbReference>
<dbReference type="InterPro" id="IPR024079">
    <property type="entry name" value="MetalloPept_cat_dom_sf"/>
</dbReference>
<dbReference type="AlphaFoldDB" id="W2CDV0"/>
<name>W2CDV0_9BACT</name>
<evidence type="ECO:0000313" key="2">
    <source>
        <dbReference type="Proteomes" id="UP000018872"/>
    </source>
</evidence>
<dbReference type="Gene3D" id="3.40.390.10">
    <property type="entry name" value="Collagenase (Catalytic Domain)"/>
    <property type="match status" value="1"/>
</dbReference>
<protein>
    <submittedName>
        <fullName evidence="1">Uncharacterized protein</fullName>
    </submittedName>
</protein>
<gene>
    <name evidence="1" type="ORF">T229_07705</name>
</gene>
<comment type="caution">
    <text evidence="1">The sequence shown here is derived from an EMBL/GenBank/DDBJ whole genome shotgun (WGS) entry which is preliminary data.</text>
</comment>
<evidence type="ECO:0000313" key="1">
    <source>
        <dbReference type="EMBL" id="ETK04661.1"/>
    </source>
</evidence>
<reference evidence="1 2" key="1">
    <citation type="submission" date="2013-11" db="EMBL/GenBank/DDBJ databases">
        <title>Single cell genomics of uncultured Tannerella BU063 (oral taxon 286).</title>
        <authorList>
            <person name="Beall C.J."/>
            <person name="Campbell A.G."/>
            <person name="Griffen A.L."/>
            <person name="Podar M."/>
            <person name="Leys E.J."/>
        </authorList>
    </citation>
    <scope>NUCLEOTIDE SEQUENCE [LARGE SCALE GENOMIC DNA]</scope>
    <source>
        <strain evidence="1">Cell 5</strain>
    </source>
</reference>
<sequence length="186" mass="21081">MIMKKIIILISALALWVSGYSQRTCGSELNMEYIRQTDPVKYRRIIAWESAVQQNLRSSMKYTSANKIIIPVVVHVVYSSTSQNISNAQIHSQIQVLNEDFQRRNADKEKTPTAFSNVAGSANIEFRLAKVDPNGNPTDGIIRTRTSVAVFTPKANNVKFISTDGSNAWYTRYYLNIWVCNLKDDL</sequence>
<dbReference type="GO" id="GO:0008237">
    <property type="term" value="F:metallopeptidase activity"/>
    <property type="evidence" value="ECO:0007669"/>
    <property type="project" value="InterPro"/>
</dbReference>
<accession>W2CDV0</accession>
<dbReference type="EMBL" id="AYYC01000622">
    <property type="protein sequence ID" value="ETK04661.1"/>
    <property type="molecule type" value="Genomic_DNA"/>
</dbReference>
<proteinExistence type="predicted"/>
<organism evidence="1 2">
    <name type="scientific">Tannerella sp. oral taxon BU063 isolate Cell 5</name>
    <dbReference type="NCBI Taxonomy" id="1410950"/>
    <lineage>
        <taxon>Bacteria</taxon>
        <taxon>Pseudomonadati</taxon>
        <taxon>Bacteroidota</taxon>
        <taxon>Bacteroidia</taxon>
        <taxon>Bacteroidales</taxon>
        <taxon>Tannerellaceae</taxon>
        <taxon>Tannerella</taxon>
    </lineage>
</organism>